<dbReference type="PANTHER" id="PTHR43689:SF8">
    <property type="entry name" value="ALPHA_BETA-HYDROLASES SUPERFAMILY PROTEIN"/>
    <property type="match status" value="1"/>
</dbReference>
<dbReference type="SUPFAM" id="SSF53474">
    <property type="entry name" value="alpha/beta-Hydrolases"/>
    <property type="match status" value="1"/>
</dbReference>
<gene>
    <name evidence="2" type="ordered locus">FraEuI1c_3941</name>
</gene>
<evidence type="ECO:0000313" key="2">
    <source>
        <dbReference type="EMBL" id="ADP81947.1"/>
    </source>
</evidence>
<evidence type="ECO:0000259" key="1">
    <source>
        <dbReference type="Pfam" id="PF12697"/>
    </source>
</evidence>
<sequence>MTPEGGRAEGGGARPPLVVLVHGARDQGSSFARVTALLDDLEVLSYDRRGWDDDPAWDGVPAGVDGHTDDLLALLGERPATVVGHSWGGHVAVAAAIRRPDLIASVGLWETALQWEPWWPADHRQLISNAVARLREKPPGTPRQNRERLLFVAEATEMFTAPYDLGRLKARCIVGYGDAPFPIFEPGVRAFAKLMDAEQFTLPGATHMAHRENPADFARFVRRAVALGRPGEAA</sequence>
<feature type="domain" description="AB hydrolase-1" evidence="1">
    <location>
        <begin position="18"/>
        <end position="219"/>
    </location>
</feature>
<reference evidence="2 3" key="1">
    <citation type="submission" date="2010-10" db="EMBL/GenBank/DDBJ databases">
        <title>Complete sequence of Frankia sp. EuI1c.</title>
        <authorList>
            <consortium name="US DOE Joint Genome Institute"/>
            <person name="Lucas S."/>
            <person name="Copeland A."/>
            <person name="Lapidus A."/>
            <person name="Cheng J.-F."/>
            <person name="Bruce D."/>
            <person name="Goodwin L."/>
            <person name="Pitluck S."/>
            <person name="Chertkov O."/>
            <person name="Detter J.C."/>
            <person name="Han C."/>
            <person name="Tapia R."/>
            <person name="Land M."/>
            <person name="Hauser L."/>
            <person name="Jeffries C."/>
            <person name="Kyrpides N."/>
            <person name="Ivanova N."/>
            <person name="Mikhailova N."/>
            <person name="Beauchemin N."/>
            <person name="Sen A."/>
            <person name="Sur S.A."/>
            <person name="Gtari M."/>
            <person name="Wall L."/>
            <person name="Tisa L."/>
            <person name="Woyke T."/>
        </authorList>
    </citation>
    <scope>NUCLEOTIDE SEQUENCE [LARGE SCALE GENOMIC DNA]</scope>
    <source>
        <strain evidence="3">DSM 45817 / CECT 9037 / EuI1c</strain>
    </source>
</reference>
<dbReference type="InterPro" id="IPR029058">
    <property type="entry name" value="AB_hydrolase_fold"/>
</dbReference>
<dbReference type="Proteomes" id="UP000002484">
    <property type="component" value="Chromosome"/>
</dbReference>
<dbReference type="InParanoid" id="E3J6M3"/>
<dbReference type="OrthoDB" id="3210164at2"/>
<dbReference type="Gene3D" id="3.40.50.1820">
    <property type="entry name" value="alpha/beta hydrolase"/>
    <property type="match status" value="1"/>
</dbReference>
<protein>
    <submittedName>
        <fullName evidence="2">Alpha/beta hydrolase fold protein</fullName>
    </submittedName>
</protein>
<name>E3J6M3_PSEI1</name>
<dbReference type="KEGG" id="fri:FraEuI1c_3941"/>
<evidence type="ECO:0000313" key="3">
    <source>
        <dbReference type="Proteomes" id="UP000002484"/>
    </source>
</evidence>
<dbReference type="eggNOG" id="COG0596">
    <property type="taxonomic scope" value="Bacteria"/>
</dbReference>
<dbReference type="HOGENOM" id="CLU_1105277_0_0_11"/>
<organism evidence="2 3">
    <name type="scientific">Pseudofrankia inefficax (strain DSM 45817 / CECT 9037 / DDB 130130 / EuI1c)</name>
    <name type="common">Frankia inefficax</name>
    <dbReference type="NCBI Taxonomy" id="298654"/>
    <lineage>
        <taxon>Bacteria</taxon>
        <taxon>Bacillati</taxon>
        <taxon>Actinomycetota</taxon>
        <taxon>Actinomycetes</taxon>
        <taxon>Frankiales</taxon>
        <taxon>Frankiaceae</taxon>
        <taxon>Pseudofrankia</taxon>
    </lineage>
</organism>
<keyword evidence="3" id="KW-1185">Reference proteome</keyword>
<keyword evidence="2" id="KW-0378">Hydrolase</keyword>
<dbReference type="STRING" id="298654.FraEuI1c_3941"/>
<dbReference type="Pfam" id="PF12697">
    <property type="entry name" value="Abhydrolase_6"/>
    <property type="match status" value="1"/>
</dbReference>
<dbReference type="InterPro" id="IPR000073">
    <property type="entry name" value="AB_hydrolase_1"/>
</dbReference>
<dbReference type="GO" id="GO:0016787">
    <property type="term" value="F:hydrolase activity"/>
    <property type="evidence" value="ECO:0007669"/>
    <property type="project" value="UniProtKB-KW"/>
</dbReference>
<proteinExistence type="predicted"/>
<dbReference type="PANTHER" id="PTHR43689">
    <property type="entry name" value="HYDROLASE"/>
    <property type="match status" value="1"/>
</dbReference>
<dbReference type="EMBL" id="CP002299">
    <property type="protein sequence ID" value="ADP81947.1"/>
    <property type="molecule type" value="Genomic_DNA"/>
</dbReference>
<dbReference type="AlphaFoldDB" id="E3J6M3"/>
<accession>E3J6M3</accession>
<dbReference type="RefSeq" id="WP_013425065.1">
    <property type="nucleotide sequence ID" value="NC_014666.1"/>
</dbReference>